<dbReference type="InterPro" id="IPR013320">
    <property type="entry name" value="ConA-like_dom_sf"/>
</dbReference>
<dbReference type="Pfam" id="PF13385">
    <property type="entry name" value="Laminin_G_3"/>
    <property type="match status" value="1"/>
</dbReference>
<dbReference type="RefSeq" id="WP_189361582.1">
    <property type="nucleotide sequence ID" value="NZ_BMWZ01000006.1"/>
</dbReference>
<protein>
    <recommendedName>
        <fullName evidence="3">Laminin G domain-containing protein</fullName>
    </recommendedName>
</protein>
<dbReference type="GO" id="GO:0005975">
    <property type="term" value="P:carbohydrate metabolic process"/>
    <property type="evidence" value="ECO:0007669"/>
    <property type="project" value="UniProtKB-ARBA"/>
</dbReference>
<dbReference type="Gene3D" id="3.60.21.10">
    <property type="match status" value="1"/>
</dbReference>
<gene>
    <name evidence="1" type="ORF">GCM10007028_27070</name>
</gene>
<dbReference type="InterPro" id="IPR029052">
    <property type="entry name" value="Metallo-depent_PP-like"/>
</dbReference>
<comment type="caution">
    <text evidence="1">The sequence shown here is derived from an EMBL/GenBank/DDBJ whole genome shotgun (WGS) entry which is preliminary data.</text>
</comment>
<reference evidence="1" key="1">
    <citation type="journal article" date="2014" name="Int. J. Syst. Evol. Microbiol.">
        <title>Complete genome sequence of Corynebacterium casei LMG S-19264T (=DSM 44701T), isolated from a smear-ripened cheese.</title>
        <authorList>
            <consortium name="US DOE Joint Genome Institute (JGI-PGF)"/>
            <person name="Walter F."/>
            <person name="Albersmeier A."/>
            <person name="Kalinowski J."/>
            <person name="Ruckert C."/>
        </authorList>
    </citation>
    <scope>NUCLEOTIDE SEQUENCE</scope>
    <source>
        <strain evidence="1">KCTC 12710</strain>
    </source>
</reference>
<dbReference type="Proteomes" id="UP000636004">
    <property type="component" value="Unassembled WGS sequence"/>
</dbReference>
<evidence type="ECO:0000313" key="2">
    <source>
        <dbReference type="Proteomes" id="UP000636004"/>
    </source>
</evidence>
<dbReference type="GO" id="GO:0004553">
    <property type="term" value="F:hydrolase activity, hydrolyzing O-glycosyl compounds"/>
    <property type="evidence" value="ECO:0007669"/>
    <property type="project" value="UniProtKB-ARBA"/>
</dbReference>
<reference evidence="1" key="2">
    <citation type="submission" date="2020-09" db="EMBL/GenBank/DDBJ databases">
        <authorList>
            <person name="Sun Q."/>
            <person name="Kim S."/>
        </authorList>
    </citation>
    <scope>NUCLEOTIDE SEQUENCE</scope>
    <source>
        <strain evidence="1">KCTC 12710</strain>
    </source>
</reference>
<dbReference type="EMBL" id="BMWZ01000006">
    <property type="protein sequence ID" value="GGZ87469.1"/>
    <property type="molecule type" value="Genomic_DNA"/>
</dbReference>
<dbReference type="AlphaFoldDB" id="A0A918R6C2"/>
<evidence type="ECO:0008006" key="3">
    <source>
        <dbReference type="Google" id="ProtNLM"/>
    </source>
</evidence>
<proteinExistence type="predicted"/>
<dbReference type="SUPFAM" id="SSF49899">
    <property type="entry name" value="Concanavalin A-like lectins/glucanases"/>
    <property type="match status" value="1"/>
</dbReference>
<evidence type="ECO:0000313" key="1">
    <source>
        <dbReference type="EMBL" id="GGZ87469.1"/>
    </source>
</evidence>
<dbReference type="Gene3D" id="2.60.120.200">
    <property type="match status" value="1"/>
</dbReference>
<keyword evidence="2" id="KW-1185">Reference proteome</keyword>
<accession>A0A918R6C2</accession>
<organism evidence="1 2">
    <name type="scientific">Algibacter mikhailovii</name>
    <dbReference type="NCBI Taxonomy" id="425498"/>
    <lineage>
        <taxon>Bacteria</taxon>
        <taxon>Pseudomonadati</taxon>
        <taxon>Bacteroidota</taxon>
        <taxon>Flavobacteriia</taxon>
        <taxon>Flavobacteriales</taxon>
        <taxon>Flavobacteriaceae</taxon>
        <taxon>Algibacter</taxon>
    </lineage>
</organism>
<dbReference type="SUPFAM" id="SSF56300">
    <property type="entry name" value="Metallo-dependent phosphatases"/>
    <property type="match status" value="1"/>
</dbReference>
<sequence length="634" mass="71852">MNTSRILVTLFIYLFVFQGVIAQDSWRFINIPDYHKSEGLSAESDEIRQERIKEQQEGFVDMFNQHGGELITIPGDIVSGHWYRKKFLKKFKSNPKFANYSTSQVVSEACKRSFGGLKQIIHDAGYKNLLVAVGDHEIGDNPWSKNSEVVKHIPTFRKEFASVFTKDNYGNSRFTKNIGSALPRPIGTIYEHTSNAYQYKNILFITLDMFRFDSKDKILGGQGVVTGDISGKHFDWLESVLKESQNLESINHIVVQSHLPIIYPVRKYASSGMLVDDSESEKILNLFRKYHVDLYLAGEVHMNTVTKDPKSDLIQFVGRGNDLSNLTTVDVEKDLLSLVTYHNNGDVLGSIVIDKRGNRTKIKGKGLLTPINPKGLQIHWSFDEVLNPKQYKSSVDGTFPKQGKHNPLMNQIKSPKAYLNDGAFNYDYSLIGEQVEIKDGIIGSAAKIDTKSKLFVLPIGPLDAGYERTIACWVKTNESGRQLIFNSGSFWSKKGQFFNLSLNEGNLELSLRPEIYTHTKGMKINDGNWHHLAIVLPEKHGALVDIQLFVDGKEIKENHTERAGTKIKTSQANWMSIATQVSTYKTDLYKVMGMKNYKGLLDDFCIWTRAFNEKYIMQLYLEGLKGVSALELEK</sequence>
<name>A0A918R6C2_9FLAO</name>